<comment type="caution">
    <text evidence="1">The sequence shown here is derived from an EMBL/GenBank/DDBJ whole genome shotgun (WGS) entry which is preliminary data.</text>
</comment>
<accession>A0A1Y3XLW1</accession>
<dbReference type="AlphaFoldDB" id="A0A1Y3XLW1"/>
<evidence type="ECO:0000313" key="2">
    <source>
        <dbReference type="Proteomes" id="UP000195781"/>
    </source>
</evidence>
<gene>
    <name evidence="1" type="ORF">B5G02_09780</name>
</gene>
<dbReference type="EMBL" id="NFIE01000033">
    <property type="protein sequence ID" value="OUN84149.1"/>
    <property type="molecule type" value="Genomic_DNA"/>
</dbReference>
<dbReference type="Proteomes" id="UP000195781">
    <property type="component" value="Unassembled WGS sequence"/>
</dbReference>
<proteinExistence type="predicted"/>
<name>A0A1Y3XLW1_9ACTN</name>
<dbReference type="OrthoDB" id="9906945at2"/>
<organism evidence="1 2">
    <name type="scientific">[Collinsella] massiliensis</name>
    <dbReference type="NCBI Taxonomy" id="1232426"/>
    <lineage>
        <taxon>Bacteria</taxon>
        <taxon>Bacillati</taxon>
        <taxon>Actinomycetota</taxon>
        <taxon>Coriobacteriia</taxon>
        <taxon>Coriobacteriales</taxon>
        <taxon>Coriobacteriaceae</taxon>
        <taxon>Enorma</taxon>
    </lineage>
</organism>
<keyword evidence="2" id="KW-1185">Reference proteome</keyword>
<protein>
    <submittedName>
        <fullName evidence="1">Uncharacterized protein</fullName>
    </submittedName>
</protein>
<reference evidence="2" key="1">
    <citation type="submission" date="2017-04" db="EMBL/GenBank/DDBJ databases">
        <title>Function of individual gut microbiota members based on whole genome sequencing of pure cultures obtained from chicken caecum.</title>
        <authorList>
            <person name="Medvecky M."/>
            <person name="Cejkova D."/>
            <person name="Polansky O."/>
            <person name="Karasova D."/>
            <person name="Kubasova T."/>
            <person name="Cizek A."/>
            <person name="Rychlik I."/>
        </authorList>
    </citation>
    <scope>NUCLEOTIDE SEQUENCE [LARGE SCALE GENOMIC DNA]</scope>
    <source>
        <strain evidence="2">An5</strain>
    </source>
</reference>
<sequence length="156" mass="16853">MTEPQAVDGAFEATRTILAPMPMLGIPEVLADEGRGLWSVRQPGAEVPRVYRCADIRSCQVYEVEGEQQPAPEGLQGIGEIFKNPMAVSRANMMRRGDRIFGAGVLVEVAGLAEPVRIGIWARPLKRGSRSYRNVMGSAEQLKGAIEGLMVGESDG</sequence>
<evidence type="ECO:0000313" key="1">
    <source>
        <dbReference type="EMBL" id="OUN84149.1"/>
    </source>
</evidence>
<dbReference type="RefSeq" id="WP_094336077.1">
    <property type="nucleotide sequence ID" value="NZ_NFIE01000033.1"/>
</dbReference>